<dbReference type="EMBL" id="CM031823">
    <property type="protein sequence ID" value="KAG6628138.1"/>
    <property type="molecule type" value="Genomic_DNA"/>
</dbReference>
<evidence type="ECO:0000256" key="2">
    <source>
        <dbReference type="SAM" id="Phobius"/>
    </source>
</evidence>
<evidence type="ECO:0000256" key="1">
    <source>
        <dbReference type="SAM" id="MobiDB-lite"/>
    </source>
</evidence>
<accession>A0A8T1NER4</accession>
<reference evidence="3" key="1">
    <citation type="submission" date="2020-12" db="EMBL/GenBank/DDBJ databases">
        <title>WGS assembly of Carya illinoinensis cv. Pawnee.</title>
        <authorList>
            <person name="Platts A."/>
            <person name="Shu S."/>
            <person name="Wright S."/>
            <person name="Barry K."/>
            <person name="Edger P."/>
            <person name="Pires J.C."/>
            <person name="Schmutz J."/>
        </authorList>
    </citation>
    <scope>NUCLEOTIDE SEQUENCE</scope>
    <source>
        <tissue evidence="3">Leaf</tissue>
    </source>
</reference>
<dbReference type="PANTHER" id="PTHR31170">
    <property type="entry name" value="BNAC04G53230D PROTEIN"/>
    <property type="match status" value="1"/>
</dbReference>
<dbReference type="EMBL" id="CM031823">
    <property type="protein sequence ID" value="KAG6628140.1"/>
    <property type="molecule type" value="Genomic_DNA"/>
</dbReference>
<keyword evidence="2" id="KW-0472">Membrane</keyword>
<gene>
    <name evidence="3" type="ORF">CIPAW_15G180700</name>
</gene>
<feature type="region of interest" description="Disordered" evidence="1">
    <location>
        <begin position="1"/>
        <end position="28"/>
    </location>
</feature>
<evidence type="ECO:0000313" key="3">
    <source>
        <dbReference type="EMBL" id="KAG6628138.1"/>
    </source>
</evidence>
<dbReference type="InterPro" id="IPR004158">
    <property type="entry name" value="DUF247_pln"/>
</dbReference>
<feature type="compositionally biased region" description="Polar residues" evidence="1">
    <location>
        <begin position="10"/>
        <end position="19"/>
    </location>
</feature>
<proteinExistence type="predicted"/>
<sequence>MEDVGEDFETSNQQSNDGTSDAVGDDQLAAIGDDQLAAIGDQLAAGFGDEEYYNPNKDTQSGPTVVPEHAIQINYNERQKPIIISGSGWSTLKVPPPIFKVDKEAYVPKIVSIGPFHHNEPSLRAMQTEKRRFLNRLVQNQTGQLIHEESLKNAMRELEEKTRKFYANDFQTIEPDEFVQMMLLDGCFIVELLRFYEKNREGEPLFKTRWMQTNISRDLILLENQLPMFVLQKIFELTPSLMGEATLNTLALRFFEPLRPGKEKFEEGTLNKHANSEYIHLLALFHSSLISGDKTYPQQPTKSEKEKTHLRLPGKGWVHNAKTLSYAGIKFQGKSSCILDIQLTGKTLKISTMVIDDSTSPVLRNLIAYEQNNCDVTPYFCCLALFLDSIVDTVEDVKILCNAEIIKHAMGRDEEVANLFNRLTKELVFDINEEYCYMTKEIENINRHCRMHDIRVRIRRFLARLNYKGSLNTIFYILVTIILSFIASNPPNDSPSSTNGLSPTPPPPPSL</sequence>
<organism evidence="3 4">
    <name type="scientific">Carya illinoinensis</name>
    <name type="common">Pecan</name>
    <dbReference type="NCBI Taxonomy" id="32201"/>
    <lineage>
        <taxon>Eukaryota</taxon>
        <taxon>Viridiplantae</taxon>
        <taxon>Streptophyta</taxon>
        <taxon>Embryophyta</taxon>
        <taxon>Tracheophyta</taxon>
        <taxon>Spermatophyta</taxon>
        <taxon>Magnoliopsida</taxon>
        <taxon>eudicotyledons</taxon>
        <taxon>Gunneridae</taxon>
        <taxon>Pentapetalae</taxon>
        <taxon>rosids</taxon>
        <taxon>fabids</taxon>
        <taxon>Fagales</taxon>
        <taxon>Juglandaceae</taxon>
        <taxon>Carya</taxon>
    </lineage>
</organism>
<keyword evidence="2" id="KW-1133">Transmembrane helix</keyword>
<keyword evidence="2" id="KW-0812">Transmembrane</keyword>
<feature type="transmembrane region" description="Helical" evidence="2">
    <location>
        <begin position="465"/>
        <end position="487"/>
    </location>
</feature>
<dbReference type="Proteomes" id="UP000811609">
    <property type="component" value="Chromosome 15"/>
</dbReference>
<dbReference type="AlphaFoldDB" id="A0A8T1NER4"/>
<comment type="caution">
    <text evidence="3">The sequence shown here is derived from an EMBL/GenBank/DDBJ whole genome shotgun (WGS) entry which is preliminary data.</text>
</comment>
<evidence type="ECO:0000313" key="4">
    <source>
        <dbReference type="Proteomes" id="UP000811609"/>
    </source>
</evidence>
<protein>
    <submittedName>
        <fullName evidence="3">Uncharacterized protein</fullName>
    </submittedName>
</protein>
<dbReference type="EMBL" id="CM031823">
    <property type="protein sequence ID" value="KAG6628139.1"/>
    <property type="molecule type" value="Genomic_DNA"/>
</dbReference>
<dbReference type="Pfam" id="PF03140">
    <property type="entry name" value="DUF247"/>
    <property type="match status" value="1"/>
</dbReference>
<dbReference type="PANTHER" id="PTHR31170:SF25">
    <property type="entry name" value="BNAA09G04570D PROTEIN"/>
    <property type="match status" value="1"/>
</dbReference>
<name>A0A8T1NER4_CARIL</name>
<keyword evidence="4" id="KW-1185">Reference proteome</keyword>